<accession>T0GXX7</accession>
<protein>
    <submittedName>
        <fullName evidence="2">Uncharacterized protein</fullName>
    </submittedName>
</protein>
<dbReference type="AlphaFoldDB" id="T0GXX7"/>
<gene>
    <name evidence="2" type="ORF">L288_07280</name>
</gene>
<name>T0GXX7_9SPHN</name>
<evidence type="ECO:0000313" key="3">
    <source>
        <dbReference type="Proteomes" id="UP000015525"/>
    </source>
</evidence>
<proteinExistence type="predicted"/>
<keyword evidence="3" id="KW-1185">Reference proteome</keyword>
<dbReference type="EMBL" id="ATHO01000062">
    <property type="protein sequence ID" value="EQB08821.1"/>
    <property type="molecule type" value="Genomic_DNA"/>
</dbReference>
<reference evidence="2 3" key="1">
    <citation type="journal article" date="2013" name="Genome Announc.">
        <title>Draft Genome Sequence of Sphingobium quisquiliarum Strain P25T, a Novel Hexachlorocyclohexane (HCH)-Degrading Bacterium Isolated from an HCH Dumpsite.</title>
        <authorList>
            <person name="Kumar Singh A."/>
            <person name="Sangwan N."/>
            <person name="Sharma A."/>
            <person name="Gupta V."/>
            <person name="Khurana J.P."/>
            <person name="Lal R."/>
        </authorList>
    </citation>
    <scope>NUCLEOTIDE SEQUENCE [LARGE SCALE GENOMIC DNA]</scope>
    <source>
        <strain evidence="2 3">P25</strain>
    </source>
</reference>
<evidence type="ECO:0000256" key="1">
    <source>
        <dbReference type="SAM" id="MobiDB-lite"/>
    </source>
</evidence>
<dbReference type="PATRIC" id="fig|1329909.3.peg.1409"/>
<organism evidence="2 3">
    <name type="scientific">Sphingobium quisquiliarum P25</name>
    <dbReference type="NCBI Taxonomy" id="1329909"/>
    <lineage>
        <taxon>Bacteria</taxon>
        <taxon>Pseudomonadati</taxon>
        <taxon>Pseudomonadota</taxon>
        <taxon>Alphaproteobacteria</taxon>
        <taxon>Sphingomonadales</taxon>
        <taxon>Sphingomonadaceae</taxon>
        <taxon>Sphingobium</taxon>
    </lineage>
</organism>
<dbReference type="RefSeq" id="WP_021237743.1">
    <property type="nucleotide sequence ID" value="NZ_ATHO01000062.1"/>
</dbReference>
<evidence type="ECO:0000313" key="2">
    <source>
        <dbReference type="EMBL" id="EQB08821.1"/>
    </source>
</evidence>
<dbReference type="Proteomes" id="UP000015525">
    <property type="component" value="Unassembled WGS sequence"/>
</dbReference>
<feature type="region of interest" description="Disordered" evidence="1">
    <location>
        <begin position="1"/>
        <end position="167"/>
    </location>
</feature>
<sequence>MNDRNAFLQGQGSPIKDDEPPPIGGWRGEKAAEESASNTDQRHRLSGTNVEVEDISGTAFAEATSLGKRPNAPDEGDHAAAPQPAGGHAGGHGDGVSDLEGDADSPGGESEGAPYPQPYRKGRSDNDFGSVMGHGGQSEIAYHGPGHLGEHNVGEDDDRNGVAKSND</sequence>
<comment type="caution">
    <text evidence="2">The sequence shown here is derived from an EMBL/GenBank/DDBJ whole genome shotgun (WGS) entry which is preliminary data.</text>
</comment>